<reference evidence="1 2" key="1">
    <citation type="submission" date="2021-01" db="EMBL/GenBank/DDBJ databases">
        <title>Streptomyces acididurans sp. nov., isolated from a peat swamp forest soil.</title>
        <authorList>
            <person name="Chantavorakit T."/>
            <person name="Duangmal K."/>
        </authorList>
    </citation>
    <scope>NUCLEOTIDE SEQUENCE [LARGE SCALE GENOMIC DNA]</scope>
    <source>
        <strain evidence="1 2">KK5PA1</strain>
    </source>
</reference>
<keyword evidence="2" id="KW-1185">Reference proteome</keyword>
<proteinExistence type="predicted"/>
<name>A0ABS2TM03_9ACTN</name>
<organism evidence="1 2">
    <name type="scientific">Actinacidiphila acididurans</name>
    <dbReference type="NCBI Taxonomy" id="2784346"/>
    <lineage>
        <taxon>Bacteria</taxon>
        <taxon>Bacillati</taxon>
        <taxon>Actinomycetota</taxon>
        <taxon>Actinomycetes</taxon>
        <taxon>Kitasatosporales</taxon>
        <taxon>Streptomycetaceae</taxon>
        <taxon>Actinacidiphila</taxon>
    </lineage>
</organism>
<protein>
    <submittedName>
        <fullName evidence="1">Uncharacterized protein</fullName>
    </submittedName>
</protein>
<evidence type="ECO:0000313" key="1">
    <source>
        <dbReference type="EMBL" id="MBM9504366.1"/>
    </source>
</evidence>
<dbReference type="EMBL" id="JADKYB010000003">
    <property type="protein sequence ID" value="MBM9504366.1"/>
    <property type="molecule type" value="Genomic_DNA"/>
</dbReference>
<dbReference type="Proteomes" id="UP000749040">
    <property type="component" value="Unassembled WGS sequence"/>
</dbReference>
<accession>A0ABS2TM03</accession>
<evidence type="ECO:0000313" key="2">
    <source>
        <dbReference type="Proteomes" id="UP000749040"/>
    </source>
</evidence>
<gene>
    <name evidence="1" type="ORF">ITX44_07415</name>
</gene>
<comment type="caution">
    <text evidence="1">The sequence shown here is derived from an EMBL/GenBank/DDBJ whole genome shotgun (WGS) entry which is preliminary data.</text>
</comment>
<sequence length="94" mass="10369">MVTDEIALDFDHAYRMAEALAGEGQLDPGVLPDLREIEALLSGMSGAQNSHRWTTDALSVDEGWSRARQLARRVLVAELGGDWQRPLPVITVVR</sequence>